<proteinExistence type="predicted"/>
<dbReference type="InterPro" id="IPR014813">
    <property type="entry name" value="Gnl3_N_dom"/>
</dbReference>
<comment type="subcellular location">
    <subcellularLocation>
        <location evidence="1">Nucleus</location>
    </subcellularLocation>
</comment>
<dbReference type="Pfam" id="PF08701">
    <property type="entry name" value="GN3L_Grn1"/>
    <property type="match status" value="1"/>
</dbReference>
<keyword evidence="9" id="KW-1185">Reference proteome</keyword>
<dbReference type="GO" id="GO:0005525">
    <property type="term" value="F:GTP binding"/>
    <property type="evidence" value="ECO:0007669"/>
    <property type="project" value="UniProtKB-KW"/>
</dbReference>
<evidence type="ECO:0000256" key="6">
    <source>
        <dbReference type="SAM" id="MobiDB-lite"/>
    </source>
</evidence>
<evidence type="ECO:0000313" key="9">
    <source>
        <dbReference type="Proteomes" id="UP000789342"/>
    </source>
</evidence>
<keyword evidence="3" id="KW-0175">Coiled coil</keyword>
<dbReference type="InterPro" id="IPR027417">
    <property type="entry name" value="P-loop_NTPase"/>
</dbReference>
<dbReference type="PROSITE" id="PS51721">
    <property type="entry name" value="G_CP"/>
    <property type="match status" value="1"/>
</dbReference>
<dbReference type="SUPFAM" id="SSF52540">
    <property type="entry name" value="P-loop containing nucleoside triphosphate hydrolases"/>
    <property type="match status" value="1"/>
</dbReference>
<dbReference type="OrthoDB" id="10266128at2759"/>
<dbReference type="PANTHER" id="PTHR11089">
    <property type="entry name" value="GTP-BINDING PROTEIN-RELATED"/>
    <property type="match status" value="1"/>
</dbReference>
<evidence type="ECO:0000313" key="8">
    <source>
        <dbReference type="EMBL" id="CAG8505113.1"/>
    </source>
</evidence>
<dbReference type="GO" id="GO:0005730">
    <property type="term" value="C:nucleolus"/>
    <property type="evidence" value="ECO:0007669"/>
    <property type="project" value="TreeGrafter"/>
</dbReference>
<evidence type="ECO:0000256" key="1">
    <source>
        <dbReference type="ARBA" id="ARBA00004123"/>
    </source>
</evidence>
<dbReference type="PANTHER" id="PTHR11089:SF30">
    <property type="entry name" value="GUANINE NUCLEOTIDE-BINDING PROTEIN-LIKE 3 HOMOLOG"/>
    <property type="match status" value="1"/>
</dbReference>
<reference evidence="8" key="1">
    <citation type="submission" date="2021-06" db="EMBL/GenBank/DDBJ databases">
        <authorList>
            <person name="Kallberg Y."/>
            <person name="Tangrot J."/>
            <person name="Rosling A."/>
        </authorList>
    </citation>
    <scope>NUCLEOTIDE SEQUENCE</scope>
    <source>
        <strain evidence="8">CL551</strain>
    </source>
</reference>
<evidence type="ECO:0000256" key="5">
    <source>
        <dbReference type="ARBA" id="ARBA00023242"/>
    </source>
</evidence>
<dbReference type="Gene3D" id="1.10.1580.10">
    <property type="match status" value="1"/>
</dbReference>
<feature type="region of interest" description="Disordered" evidence="6">
    <location>
        <begin position="89"/>
        <end position="108"/>
    </location>
</feature>
<feature type="compositionally biased region" description="Basic residues" evidence="6">
    <location>
        <begin position="1"/>
        <end position="33"/>
    </location>
</feature>
<dbReference type="PRINTS" id="PR00326">
    <property type="entry name" value="GTP1OBG"/>
</dbReference>
<evidence type="ECO:0000256" key="3">
    <source>
        <dbReference type="ARBA" id="ARBA00023054"/>
    </source>
</evidence>
<feature type="domain" description="CP-type G" evidence="7">
    <location>
        <begin position="129"/>
        <end position="314"/>
    </location>
</feature>
<name>A0A9N8ZS97_9GLOM</name>
<dbReference type="InterPro" id="IPR006073">
    <property type="entry name" value="GTP-bd"/>
</dbReference>
<dbReference type="CDD" id="cd04178">
    <property type="entry name" value="Nucleostemin_like"/>
    <property type="match status" value="1"/>
</dbReference>
<dbReference type="AlphaFoldDB" id="A0A9N8ZS97"/>
<keyword evidence="4" id="KW-0342">GTP-binding</keyword>
<keyword evidence="5" id="KW-0539">Nucleus</keyword>
<dbReference type="Gene3D" id="3.40.50.300">
    <property type="entry name" value="P-loop containing nucleotide triphosphate hydrolases"/>
    <property type="match status" value="1"/>
</dbReference>
<dbReference type="FunFam" id="1.10.1580.10:FF:000002">
    <property type="entry name" value="Guanine nucleotide-binding protein-like 3 (nucleolar)-like"/>
    <property type="match status" value="1"/>
</dbReference>
<dbReference type="EMBL" id="CAJVPV010001689">
    <property type="protein sequence ID" value="CAG8505113.1"/>
    <property type="molecule type" value="Genomic_DNA"/>
</dbReference>
<organism evidence="8 9">
    <name type="scientific">Acaulospora morrowiae</name>
    <dbReference type="NCBI Taxonomy" id="94023"/>
    <lineage>
        <taxon>Eukaryota</taxon>
        <taxon>Fungi</taxon>
        <taxon>Fungi incertae sedis</taxon>
        <taxon>Mucoromycota</taxon>
        <taxon>Glomeromycotina</taxon>
        <taxon>Glomeromycetes</taxon>
        <taxon>Diversisporales</taxon>
        <taxon>Acaulosporaceae</taxon>
        <taxon>Acaulospora</taxon>
    </lineage>
</organism>
<evidence type="ECO:0000256" key="2">
    <source>
        <dbReference type="ARBA" id="ARBA00022741"/>
    </source>
</evidence>
<dbReference type="InterPro" id="IPR050755">
    <property type="entry name" value="TRAFAC_YlqF/YawG_RiboMat"/>
</dbReference>
<evidence type="ECO:0000256" key="4">
    <source>
        <dbReference type="ARBA" id="ARBA00023134"/>
    </source>
</evidence>
<dbReference type="InterPro" id="IPR030378">
    <property type="entry name" value="G_CP_dom"/>
</dbReference>
<dbReference type="CDD" id="cd00882">
    <property type="entry name" value="Ras_like_GTPase"/>
    <property type="match status" value="1"/>
</dbReference>
<comment type="caution">
    <text evidence="8">The sequence shown here is derived from an EMBL/GenBank/DDBJ whole genome shotgun (WGS) entry which is preliminary data.</text>
</comment>
<accession>A0A9N8ZS97</accession>
<feature type="compositionally biased region" description="Basic and acidic residues" evidence="6">
    <location>
        <begin position="56"/>
        <end position="79"/>
    </location>
</feature>
<sequence>MTCAKRYKIERKVAEHRRKEKKKAKNNPHKSKLRKDPGIPSLWPFKGQLLSKIEEQKRKVEEEKKRQKEDRHKQFDKNRNLNFSSLAKDASERSEAFEQNASSEDEEGLSKVVDAAAVGHKDNSRKAYYKEFRKVIEAADVILEILDARDPLGCRTKQVEKMINSSGSSKRIILILNKIDLIPRENVMQWLSYLRREYPTVAFKSSTQIQRKNLGHAAGSIVTASNNILNGNECLGADMLIKLLKNYSRNCNIKTSITVGIIGFPNVGKSSVINSLKRSRVCGVGATPGLTKSAQEIHLDKNIKLLDSPGIVFSRDQFDDNCIGILLRNCVKVELLSDPIKPVEVIVSRCDPKQLMSRYNVPMFRDAREFLILLARQRGKLGRGGVPCLESAARTILHDWNSGKIPYYTTPPATPKNNSIIDSTIVATWGKEFDLEGVCNDAEEKVLLEGVKSKGEFGGGAIVMSGEEPPEIEMEMFDGDESDESQSYMDEDVPEAVAIKSIEGSSGPIISQFKSSTKGEKSKEKQNLFTALELEINPQIAKDRKKDIKKRKKALKKIQKRVTFEDTVDDMEGYRASAPVTGEHDDEEDL</sequence>
<feature type="region of interest" description="Disordered" evidence="6">
    <location>
        <begin position="568"/>
        <end position="590"/>
    </location>
</feature>
<evidence type="ECO:0000259" key="7">
    <source>
        <dbReference type="PROSITE" id="PS51721"/>
    </source>
</evidence>
<feature type="region of interest" description="Disordered" evidence="6">
    <location>
        <begin position="1"/>
        <end position="44"/>
    </location>
</feature>
<dbReference type="Proteomes" id="UP000789342">
    <property type="component" value="Unassembled WGS sequence"/>
</dbReference>
<protein>
    <submittedName>
        <fullName evidence="8">14563_t:CDS:1</fullName>
    </submittedName>
</protein>
<dbReference type="Pfam" id="PF01926">
    <property type="entry name" value="MMR_HSR1"/>
    <property type="match status" value="1"/>
</dbReference>
<keyword evidence="2" id="KW-0547">Nucleotide-binding</keyword>
<dbReference type="FunFam" id="3.40.50.300:FF:000493">
    <property type="entry name" value="Guanine nucleotide-binding protein-like 3-like protein"/>
    <property type="match status" value="1"/>
</dbReference>
<gene>
    <name evidence="8" type="ORF">AMORRO_LOCUS3446</name>
</gene>
<feature type="region of interest" description="Disordered" evidence="6">
    <location>
        <begin position="56"/>
        <end position="84"/>
    </location>
</feature>
<dbReference type="InterPro" id="IPR023179">
    <property type="entry name" value="GTP-bd_ortho_bundle_sf"/>
</dbReference>